<reference evidence="2 3" key="1">
    <citation type="submission" date="2024-04" db="EMBL/GenBank/DDBJ databases">
        <authorList>
            <person name="Fracassetti M."/>
        </authorList>
    </citation>
    <scope>NUCLEOTIDE SEQUENCE [LARGE SCALE GENOMIC DNA]</scope>
</reference>
<dbReference type="AlphaFoldDB" id="A0AAV2G652"/>
<feature type="compositionally biased region" description="Polar residues" evidence="1">
    <location>
        <begin position="132"/>
        <end position="142"/>
    </location>
</feature>
<proteinExistence type="predicted"/>
<dbReference type="EMBL" id="OZ034821">
    <property type="protein sequence ID" value="CAL1405707.1"/>
    <property type="molecule type" value="Genomic_DNA"/>
</dbReference>
<keyword evidence="3" id="KW-1185">Reference proteome</keyword>
<protein>
    <submittedName>
        <fullName evidence="2">Uncharacterized protein</fullName>
    </submittedName>
</protein>
<evidence type="ECO:0000313" key="3">
    <source>
        <dbReference type="Proteomes" id="UP001497516"/>
    </source>
</evidence>
<evidence type="ECO:0000256" key="1">
    <source>
        <dbReference type="SAM" id="MobiDB-lite"/>
    </source>
</evidence>
<organism evidence="2 3">
    <name type="scientific">Linum trigynum</name>
    <dbReference type="NCBI Taxonomy" id="586398"/>
    <lineage>
        <taxon>Eukaryota</taxon>
        <taxon>Viridiplantae</taxon>
        <taxon>Streptophyta</taxon>
        <taxon>Embryophyta</taxon>
        <taxon>Tracheophyta</taxon>
        <taxon>Spermatophyta</taxon>
        <taxon>Magnoliopsida</taxon>
        <taxon>eudicotyledons</taxon>
        <taxon>Gunneridae</taxon>
        <taxon>Pentapetalae</taxon>
        <taxon>rosids</taxon>
        <taxon>fabids</taxon>
        <taxon>Malpighiales</taxon>
        <taxon>Linaceae</taxon>
        <taxon>Linum</taxon>
    </lineage>
</organism>
<gene>
    <name evidence="2" type="ORF">LTRI10_LOCUS45479</name>
</gene>
<sequence length="142" mass="16300">MLKRQIGNVRTEGWFPPSKKLKLSRVSRGTVWRFKLPSLTEESEEYTSALFPIVVRETSPWCKGMKSDDFLQILVGLILFRITRKYGTMLEGGRRGFSLSLLEIPVRWETRRKPKPKKGKEVAPSAAESLTRYDTTPNKGQV</sequence>
<dbReference type="Proteomes" id="UP001497516">
    <property type="component" value="Chromosome 8"/>
</dbReference>
<feature type="region of interest" description="Disordered" evidence="1">
    <location>
        <begin position="112"/>
        <end position="142"/>
    </location>
</feature>
<name>A0AAV2G652_9ROSI</name>
<accession>A0AAV2G652</accession>
<evidence type="ECO:0000313" key="2">
    <source>
        <dbReference type="EMBL" id="CAL1405707.1"/>
    </source>
</evidence>